<reference evidence="7 8" key="1">
    <citation type="submission" date="2020-08" db="EMBL/GenBank/DDBJ databases">
        <title>Sequencing the genomes of 1000 actinobacteria strains.</title>
        <authorList>
            <person name="Klenk H.-P."/>
        </authorList>
    </citation>
    <scope>NUCLEOTIDE SEQUENCE [LARGE SCALE GENOMIC DNA]</scope>
    <source>
        <strain evidence="7 8">DSM 44551</strain>
    </source>
</reference>
<dbReference type="EMBL" id="JACHDB010000002">
    <property type="protein sequence ID" value="MBB5435213.1"/>
    <property type="molecule type" value="Genomic_DNA"/>
</dbReference>
<dbReference type="CDD" id="cd07185">
    <property type="entry name" value="OmpA_C-like"/>
    <property type="match status" value="1"/>
</dbReference>
<dbReference type="Gene3D" id="1.25.40.10">
    <property type="entry name" value="Tetratricopeptide repeat domain"/>
    <property type="match status" value="1"/>
</dbReference>
<proteinExistence type="predicted"/>
<accession>A0A7W8QSQ6</accession>
<feature type="region of interest" description="Disordered" evidence="4">
    <location>
        <begin position="317"/>
        <end position="371"/>
    </location>
</feature>
<sequence>MRLREVLSALTGTAFLIGVPLLLSRAGWPLSGVDAGEVAMFLRGGALPARLLAAGLITLAWAAWGVFAFAVLADLARLVGGGGPRMAGLRLLAVLATSGTATATAGPALASPVSEAPVQTSTEQQHKAEEGKPDGVERQRVLAGFATDSAELDAAMRESLESAAGLITEHGGPGTEVTITGHTDPTGPGDHNQELSEKRARAAAEHLRIALGENAQDIEITPRGHGSDKPRSDGATAHAELRRIEISYRLRPAPPQDRPVVEAGKEEPADTSASAPGGEVEEAQQEPVSTVEGLPAPLSAAASAAAGAGAGYLLGRRSRRSAEKAEPAAEQAGAPTGTKAPPDMETATPGPSDQPPAARQEPAPAAGTGAGDLLAGASAGLSVTGPAAPQTIAALLAHAAQDGAPVIATAAALQRLAPATPLPEVKTVGGWEAALVRAEAHLLAAHRDAASAVPPVLLIEPPPSEEGKAKLSALLAADLPARIIVADGFAAAGWHLEAAPTALHLRGPDGQEREADLGELLDPHAAVSNTPKAGPEEAAKEHRSAEEAEAGEPVPGENPAGDQGPPAAATPPTTLGVRVRLFAPRVVVEADGADISTRMRGSARTLLALLATRPEGISAEEAAETLAPGVEAARARAARNNAVSSARRAIRDATGNTQAAVIETDNARLRLEDSALIQVDLWDFDHACQAARKTSDPGRSRRLGAEIRALYQADLLAEISESWVESERERCRRQAAHLFTDLARKAEEVGEKIEWLHEACAIDRYNESLHRALMETQTKAGRPDDAHRTYRTLAENLAALGERPGKELREAAVKLAAHTPALNAE</sequence>
<dbReference type="AlphaFoldDB" id="A0A7W8QSQ6"/>
<keyword evidence="8" id="KW-1185">Reference proteome</keyword>
<dbReference type="Gene3D" id="1.10.10.10">
    <property type="entry name" value="Winged helix-like DNA-binding domain superfamily/Winged helix DNA-binding domain"/>
    <property type="match status" value="1"/>
</dbReference>
<protein>
    <submittedName>
        <fullName evidence="7">Outer membrane protein OmpA-like peptidoglycan-associated protein/DNA-binding SARP family transcriptional activator</fullName>
    </submittedName>
</protein>
<name>A0A7W8QSQ6_9ACTN</name>
<feature type="transmembrane region" description="Helical" evidence="5">
    <location>
        <begin position="51"/>
        <end position="75"/>
    </location>
</feature>
<dbReference type="InterPro" id="IPR036737">
    <property type="entry name" value="OmpA-like_sf"/>
</dbReference>
<feature type="compositionally biased region" description="Basic and acidic residues" evidence="4">
    <location>
        <begin position="534"/>
        <end position="546"/>
    </location>
</feature>
<gene>
    <name evidence="7" type="ORF">HDA36_005361</name>
</gene>
<feature type="region of interest" description="Disordered" evidence="4">
    <location>
        <begin position="525"/>
        <end position="572"/>
    </location>
</feature>
<dbReference type="Pfam" id="PF00691">
    <property type="entry name" value="OmpA"/>
    <property type="match status" value="1"/>
</dbReference>
<dbReference type="PRINTS" id="PR01021">
    <property type="entry name" value="OMPADOMAIN"/>
</dbReference>
<comment type="caution">
    <text evidence="7">The sequence shown here is derived from an EMBL/GenBank/DDBJ whole genome shotgun (WGS) entry which is preliminary data.</text>
</comment>
<keyword evidence="7" id="KW-0238">DNA-binding</keyword>
<feature type="compositionally biased region" description="Basic and acidic residues" evidence="4">
    <location>
        <begin position="124"/>
        <end position="136"/>
    </location>
</feature>
<organism evidence="7 8">
    <name type="scientific">Nocardiopsis composta</name>
    <dbReference type="NCBI Taxonomy" id="157465"/>
    <lineage>
        <taxon>Bacteria</taxon>
        <taxon>Bacillati</taxon>
        <taxon>Actinomycetota</taxon>
        <taxon>Actinomycetes</taxon>
        <taxon>Streptosporangiales</taxon>
        <taxon>Nocardiopsidaceae</taxon>
        <taxon>Nocardiopsis</taxon>
    </lineage>
</organism>
<keyword evidence="2 3" id="KW-0472">Membrane</keyword>
<comment type="subcellular location">
    <subcellularLocation>
        <location evidence="1">Membrane</location>
    </subcellularLocation>
</comment>
<evidence type="ECO:0000256" key="1">
    <source>
        <dbReference type="ARBA" id="ARBA00004370"/>
    </source>
</evidence>
<evidence type="ECO:0000313" key="7">
    <source>
        <dbReference type="EMBL" id="MBB5435213.1"/>
    </source>
</evidence>
<dbReference type="InterPro" id="IPR036388">
    <property type="entry name" value="WH-like_DNA-bd_sf"/>
</dbReference>
<dbReference type="PANTHER" id="PTHR35807">
    <property type="entry name" value="TRANSCRIPTIONAL REGULATOR REDD-RELATED"/>
    <property type="match status" value="1"/>
</dbReference>
<evidence type="ECO:0000256" key="5">
    <source>
        <dbReference type="SAM" id="Phobius"/>
    </source>
</evidence>
<feature type="compositionally biased region" description="Low complexity" evidence="4">
    <location>
        <begin position="551"/>
        <end position="572"/>
    </location>
</feature>
<dbReference type="Gene3D" id="3.30.1330.60">
    <property type="entry name" value="OmpA-like domain"/>
    <property type="match status" value="1"/>
</dbReference>
<dbReference type="SUPFAM" id="SSF103088">
    <property type="entry name" value="OmpA-like"/>
    <property type="match status" value="1"/>
</dbReference>
<dbReference type="SMART" id="SM01043">
    <property type="entry name" value="BTAD"/>
    <property type="match status" value="1"/>
</dbReference>
<dbReference type="Proteomes" id="UP000572635">
    <property type="component" value="Unassembled WGS sequence"/>
</dbReference>
<dbReference type="InterPro" id="IPR011990">
    <property type="entry name" value="TPR-like_helical_dom_sf"/>
</dbReference>
<keyword evidence="5" id="KW-0812">Transmembrane</keyword>
<feature type="domain" description="OmpA-like" evidence="6">
    <location>
        <begin position="132"/>
        <end position="252"/>
    </location>
</feature>
<dbReference type="SUPFAM" id="SSF48452">
    <property type="entry name" value="TPR-like"/>
    <property type="match status" value="1"/>
</dbReference>
<dbReference type="PROSITE" id="PS51123">
    <property type="entry name" value="OMPA_2"/>
    <property type="match status" value="1"/>
</dbReference>
<evidence type="ECO:0000256" key="2">
    <source>
        <dbReference type="ARBA" id="ARBA00023136"/>
    </source>
</evidence>
<feature type="transmembrane region" description="Helical" evidence="5">
    <location>
        <begin position="87"/>
        <end position="110"/>
    </location>
</feature>
<evidence type="ECO:0000256" key="3">
    <source>
        <dbReference type="PROSITE-ProRule" id="PRU00473"/>
    </source>
</evidence>
<feature type="compositionally biased region" description="Basic and acidic residues" evidence="4">
    <location>
        <begin position="259"/>
        <end position="268"/>
    </location>
</feature>
<dbReference type="Pfam" id="PF03704">
    <property type="entry name" value="BTAD"/>
    <property type="match status" value="1"/>
</dbReference>
<keyword evidence="5" id="KW-1133">Transmembrane helix</keyword>
<dbReference type="RefSeq" id="WP_184397869.1">
    <property type="nucleotide sequence ID" value="NZ_BAAAJD010000117.1"/>
</dbReference>
<dbReference type="InterPro" id="IPR005158">
    <property type="entry name" value="BTAD"/>
</dbReference>
<dbReference type="InterPro" id="IPR006664">
    <property type="entry name" value="OMP_bac"/>
</dbReference>
<feature type="region of interest" description="Disordered" evidence="4">
    <location>
        <begin position="105"/>
        <end position="136"/>
    </location>
</feature>
<dbReference type="GO" id="GO:0016020">
    <property type="term" value="C:membrane"/>
    <property type="evidence" value="ECO:0007669"/>
    <property type="project" value="UniProtKB-SubCell"/>
</dbReference>
<evidence type="ECO:0000259" key="6">
    <source>
        <dbReference type="PROSITE" id="PS51123"/>
    </source>
</evidence>
<dbReference type="InterPro" id="IPR006665">
    <property type="entry name" value="OmpA-like"/>
</dbReference>
<feature type="region of interest" description="Disordered" evidence="4">
    <location>
        <begin position="246"/>
        <end position="290"/>
    </location>
</feature>
<evidence type="ECO:0000313" key="8">
    <source>
        <dbReference type="Proteomes" id="UP000572635"/>
    </source>
</evidence>
<evidence type="ECO:0000256" key="4">
    <source>
        <dbReference type="SAM" id="MobiDB-lite"/>
    </source>
</evidence>
<feature type="compositionally biased region" description="Low complexity" evidence="4">
    <location>
        <begin position="355"/>
        <end position="371"/>
    </location>
</feature>
<dbReference type="GO" id="GO:0003677">
    <property type="term" value="F:DNA binding"/>
    <property type="evidence" value="ECO:0007669"/>
    <property type="project" value="UniProtKB-KW"/>
</dbReference>
<dbReference type="InterPro" id="IPR051677">
    <property type="entry name" value="AfsR-DnrI-RedD_regulator"/>
</dbReference>